<dbReference type="InterPro" id="IPR003151">
    <property type="entry name" value="PIK-rel_kinase_FAT"/>
</dbReference>
<evidence type="ECO:0000313" key="5">
    <source>
        <dbReference type="EMBL" id="KAK8380126.1"/>
    </source>
</evidence>
<feature type="compositionally biased region" description="Low complexity" evidence="2">
    <location>
        <begin position="3249"/>
        <end position="3290"/>
    </location>
</feature>
<dbReference type="InterPro" id="IPR011989">
    <property type="entry name" value="ARM-like"/>
</dbReference>
<evidence type="ECO:0000256" key="1">
    <source>
        <dbReference type="ARBA" id="ARBA00007234"/>
    </source>
</evidence>
<evidence type="ECO:0000259" key="3">
    <source>
        <dbReference type="PROSITE" id="PS50290"/>
    </source>
</evidence>
<accession>A0AAW0SYC2</accession>
<dbReference type="Proteomes" id="UP001487740">
    <property type="component" value="Unassembled WGS sequence"/>
</dbReference>
<evidence type="ECO:0008006" key="7">
    <source>
        <dbReference type="Google" id="ProtNLM"/>
    </source>
</evidence>
<feature type="compositionally biased region" description="Low complexity" evidence="2">
    <location>
        <begin position="2048"/>
        <end position="2060"/>
    </location>
</feature>
<evidence type="ECO:0000313" key="6">
    <source>
        <dbReference type="Proteomes" id="UP001487740"/>
    </source>
</evidence>
<dbReference type="GO" id="GO:0006355">
    <property type="term" value="P:regulation of DNA-templated transcription"/>
    <property type="evidence" value="ECO:0007669"/>
    <property type="project" value="TreeGrafter"/>
</dbReference>
<dbReference type="CDD" id="cd05163">
    <property type="entry name" value="PIKK_TRRAP"/>
    <property type="match status" value="1"/>
</dbReference>
<dbReference type="GO" id="GO:0000124">
    <property type="term" value="C:SAGA complex"/>
    <property type="evidence" value="ECO:0007669"/>
    <property type="project" value="TreeGrafter"/>
</dbReference>
<dbReference type="SUPFAM" id="SSF48371">
    <property type="entry name" value="ARM repeat"/>
    <property type="match status" value="3"/>
</dbReference>
<gene>
    <name evidence="5" type="ORF">O3P69_016636</name>
</gene>
<comment type="caution">
    <text evidence="5">The sequence shown here is derived from an EMBL/GenBank/DDBJ whole genome shotgun (WGS) entry which is preliminary data.</text>
</comment>
<dbReference type="Gene3D" id="1.10.1070.11">
    <property type="entry name" value="Phosphatidylinositol 3-/4-kinase, catalytic domain"/>
    <property type="match status" value="1"/>
</dbReference>
<dbReference type="Pfam" id="PF20206">
    <property type="entry name" value="Tra1_ring"/>
    <property type="match status" value="1"/>
</dbReference>
<feature type="compositionally biased region" description="Polar residues" evidence="2">
    <location>
        <begin position="496"/>
        <end position="509"/>
    </location>
</feature>
<dbReference type="Pfam" id="PF00454">
    <property type="entry name" value="PI3_PI4_kinase"/>
    <property type="match status" value="1"/>
</dbReference>
<dbReference type="InterPro" id="IPR050517">
    <property type="entry name" value="DDR_Repair_Kinase"/>
</dbReference>
<name>A0AAW0SYC2_SCYPA</name>
<dbReference type="InterPro" id="IPR000403">
    <property type="entry name" value="PI3/4_kinase_cat_dom"/>
</dbReference>
<dbReference type="EMBL" id="JARAKH010000042">
    <property type="protein sequence ID" value="KAK8380126.1"/>
    <property type="molecule type" value="Genomic_DNA"/>
</dbReference>
<dbReference type="InterPro" id="IPR046807">
    <property type="entry name" value="Tra1_central"/>
</dbReference>
<feature type="region of interest" description="Disordered" evidence="2">
    <location>
        <begin position="2007"/>
        <end position="2061"/>
    </location>
</feature>
<evidence type="ECO:0000256" key="2">
    <source>
        <dbReference type="SAM" id="MobiDB-lite"/>
    </source>
</evidence>
<dbReference type="PROSITE" id="PS51189">
    <property type="entry name" value="FAT"/>
    <property type="match status" value="1"/>
</dbReference>
<reference evidence="5 6" key="1">
    <citation type="submission" date="2023-03" db="EMBL/GenBank/DDBJ databases">
        <title>High-quality genome of Scylla paramamosain provides insights in environmental adaptation.</title>
        <authorList>
            <person name="Zhang L."/>
        </authorList>
    </citation>
    <scope>NUCLEOTIDE SEQUENCE [LARGE SCALE GENOMIC DNA]</scope>
    <source>
        <strain evidence="5">LZ_2023a</strain>
        <tissue evidence="5">Muscle</tissue>
    </source>
</reference>
<evidence type="ECO:0000259" key="4">
    <source>
        <dbReference type="PROSITE" id="PS51189"/>
    </source>
</evidence>
<dbReference type="GO" id="GO:0035267">
    <property type="term" value="C:NuA4 histone acetyltransferase complex"/>
    <property type="evidence" value="ECO:0007669"/>
    <property type="project" value="TreeGrafter"/>
</dbReference>
<keyword evidence="6" id="KW-1185">Reference proteome</keyword>
<feature type="compositionally biased region" description="Polar residues" evidence="2">
    <location>
        <begin position="2015"/>
        <end position="2027"/>
    </location>
</feature>
<protein>
    <recommendedName>
        <fullName evidence="7">Transformation/transcription domain-associated protein</fullName>
    </recommendedName>
</protein>
<dbReference type="InterPro" id="IPR046805">
    <property type="entry name" value="Tra1_ring"/>
</dbReference>
<dbReference type="Pfam" id="PF02259">
    <property type="entry name" value="FAT"/>
    <property type="match status" value="1"/>
</dbReference>
<dbReference type="SUPFAM" id="SSF56112">
    <property type="entry name" value="Protein kinase-like (PK-like)"/>
    <property type="match status" value="1"/>
</dbReference>
<dbReference type="Gene3D" id="1.25.10.10">
    <property type="entry name" value="Leucine-rich Repeat Variant"/>
    <property type="match status" value="2"/>
</dbReference>
<feature type="domain" description="PI3K/PI4K catalytic" evidence="3">
    <location>
        <begin position="3509"/>
        <end position="3830"/>
    </location>
</feature>
<dbReference type="GO" id="GO:0005634">
    <property type="term" value="C:nucleus"/>
    <property type="evidence" value="ECO:0007669"/>
    <property type="project" value="TreeGrafter"/>
</dbReference>
<dbReference type="PANTHER" id="PTHR11139:SF1">
    <property type="entry name" value="TRANSFORMATION_TRANSCRIPTION DOMAIN-ASSOCIATED PROTEIN"/>
    <property type="match status" value="1"/>
</dbReference>
<dbReference type="GO" id="GO:0006281">
    <property type="term" value="P:DNA repair"/>
    <property type="evidence" value="ECO:0007669"/>
    <property type="project" value="TreeGrafter"/>
</dbReference>
<organism evidence="5 6">
    <name type="scientific">Scylla paramamosain</name>
    <name type="common">Mud crab</name>
    <dbReference type="NCBI Taxonomy" id="85552"/>
    <lineage>
        <taxon>Eukaryota</taxon>
        <taxon>Metazoa</taxon>
        <taxon>Ecdysozoa</taxon>
        <taxon>Arthropoda</taxon>
        <taxon>Crustacea</taxon>
        <taxon>Multicrustacea</taxon>
        <taxon>Malacostraca</taxon>
        <taxon>Eumalacostraca</taxon>
        <taxon>Eucarida</taxon>
        <taxon>Decapoda</taxon>
        <taxon>Pleocyemata</taxon>
        <taxon>Brachyura</taxon>
        <taxon>Eubrachyura</taxon>
        <taxon>Portunoidea</taxon>
        <taxon>Portunidae</taxon>
        <taxon>Portuninae</taxon>
        <taxon>Scylla</taxon>
    </lineage>
</organism>
<feature type="region of interest" description="Disordered" evidence="2">
    <location>
        <begin position="3248"/>
        <end position="3297"/>
    </location>
</feature>
<feature type="compositionally biased region" description="Low complexity" evidence="2">
    <location>
        <begin position="510"/>
        <end position="521"/>
    </location>
</feature>
<dbReference type="InterPro" id="IPR016024">
    <property type="entry name" value="ARM-type_fold"/>
</dbReference>
<dbReference type="InterPro" id="IPR011009">
    <property type="entry name" value="Kinase-like_dom_sf"/>
</dbReference>
<dbReference type="PANTHER" id="PTHR11139">
    <property type="entry name" value="ATAXIA TELANGIECTASIA MUTATED ATM -RELATED"/>
    <property type="match status" value="1"/>
</dbReference>
<dbReference type="InterPro" id="IPR014009">
    <property type="entry name" value="PIK_FAT"/>
</dbReference>
<dbReference type="PROSITE" id="PS50290">
    <property type="entry name" value="PI3_4_KINASE_3"/>
    <property type="match status" value="1"/>
</dbReference>
<feature type="domain" description="FAT" evidence="4">
    <location>
        <begin position="2667"/>
        <end position="3236"/>
    </location>
</feature>
<feature type="region of interest" description="Disordered" evidence="2">
    <location>
        <begin position="481"/>
        <end position="524"/>
    </location>
</feature>
<proteinExistence type="inferred from homology"/>
<dbReference type="InterPro" id="IPR036940">
    <property type="entry name" value="PI3/4_kinase_cat_sf"/>
</dbReference>
<dbReference type="Pfam" id="PF20175">
    <property type="entry name" value="Tra1_central"/>
    <property type="match status" value="1"/>
</dbReference>
<dbReference type="SMART" id="SM00146">
    <property type="entry name" value="PI3Kc"/>
    <property type="match status" value="1"/>
</dbReference>
<comment type="similarity">
    <text evidence="1">Belongs to the PI3/PI4-kinase family. TRA1 subfamily.</text>
</comment>
<sequence>MGPGGGTLGHHVSQDPIAQMNTFRSYVSMLADSGSKDENKLKAAQALSEDLEAIVASPQYPSFLEHAMKIFIKILSEGDPLFISEYNIQQLRKLILEMIHRLPSNEQLKVYLRQILSLMFRLLETDNEENVMVCLRIIIELHKTFRPQFSPEIQQFLQFVKNMYRDLPNHMSKIFERPAAIRVSDLSEVNVDALLKETFTITPIHTEKKLPDGTSITYNLIPRAVLSLKVLTELPIIVVLMFQLYKQQVYQDVADFIPLIMNTIILQPYPQHRDHESFNKEVFVDLIAAQIKTLSFLAYILKIYQDVVAQHSAKLVSGMLTLLALCPNEVAHLRKELLIATKHILALELRNRFVPHIDKLFDESLLFGRGWTAHETLRPLAYSTLADLVHHVRQQLDMGALTRAVHLFSKNIHDETLPTSIQTMSCKLLLNLVDCIRTRSDTNHEPGAGRDLLIRMLHVFVNKFKTIAQLQLPYLKNKQQQQQQQQQQPQQQQQQGSSACSTSTALQPHSSSSSGSSSSCSTVQEDRKEDVKIAIAENESKDKETQRIGFPPNVTVNYSVSDCRALVKTLVCGVKTITWGCASCKSAVDSALTPSKSFHPKETLVFIRLVKWAMQALDIYTLNAPGNQQQASQKGQVPQTVRSKEEKEVLEHFAGVFIMMNPCTFREIFSTTIDYVVERIYHNMALQIVANSFLANSTTSPIFATILVEYLLGHMEEMGTSMDRSNLYLKLFKLVFGSVSLFAAENEQMLKPHLHQIVNRSMELAMSAKDPYNYFLLLRALFRSIGGGSHDLLYQEFLPLLPTLLQGLNSLQSGLHKQHMKDLFVELCLTVPVRLSSLLPYLPMLMDPLVSALNGSQTLISQGLRTLELCVDNLQPDFLYEHIQPVRAELMQALWKTLRNPNDTIAQVAFRVLGKFGGGNRKMMIEPQKLEYNEQETPSTCVTFQFSDHKAPITLPVEKIIETAFTALKTSTTEPWYRRQCWEVIRCFLIGSMQFDEEKHLVNKLFTHPTFREGEISTVHGPYYKCQDDQARQVHQMAVTAMFVAAAIKDLRQSVLPTMVSLVRHYTMVAIAQQAGPFNMMGRWNKVQGMDPLVLIDALAVIMGHEEKELCKPGHLALVLIMEAATNILGTKERACQLPLMEYLVEKMCGLCYERAWYAKLGGCIAIKFLFERMALKWVLEHQFPFLRALLFVMMDLTGEVSSGAVDMAKNNLERMLRVCASPLEGENNTEEMKQIQNKSLHDVTHELVRQVTSPNTTVREQAMQSLHVLAKLSGKGVTEVMQPHKDVLADMIPPKKHPLRQQPANVQIGLMDGNTFCTTLEPRLFTLDLNMNEHKYFYNELLMLVETEDSCLARLSCYKNIANLVPLRKSALKALAACHYIPQIREKIFPTLYKALNNSSHPELQETAFECLKKFQSGCQIDMEMVHTAMRPLLGLLCHYRSVTLPVIHHLSYLTQLFPYTFNEKLCEQLTQHVKNLIEVASLTRKQNASVNKQDNSDLKLCANIIGIFHQIPAASSRFVEVLCKLVLQTERALMIEAGSPFREPLMKFLMRYPAETADLFLSDPHARDQQWARYLEYLVRHKDNTEFRQHLQMCGDKLQTVLRATPTPPTLISGQSQQPATAMTPADRAQLQYLAIRITLLLARMDDQWLASQSALVLAIRNIWVSDEFQERHHSAENTDFMHWKEPRMVVSILLMYFKHHTEDIKLLFELLRAFIGRFIPDFQFLRDFLEQEVAQKYSVKWKRLAFFQFVEVFEDISISQELKARILQYIIIPCLTVSMECGDGEKLIGFPPAPDQDHPENVVSVFITKFINPDDPFVYSDAVRILLLQLSCLLVEQASAHIHDAGNKRQGQKLRRLMTFAWPCLLSKNCVDPATKYHGHLLLSHIIAKFAIHKRIVLQVFHSLLKAHAMEARSVVRQALEILTPAMPVRMEDGNTMLTHWTRKILVEEGHSVGQLVHILQLVVRHANVPCTASASPPTANLDQRRLAVDLAEVCIKWEEQRVKEDADGDSGSDNLSQQQTPQQPGGIKRSASTDGPEAKRARVSISSSSRGSIDISKPMEKSHADAVVYFLLRLACQVNESTTTPGTVAPGEALSRRCVSLLKRALKPDMWPHADPKLAWLDKLFLNLESSQPNLANVCVGLEVLTYLIGTLRREQILSAMRGLTRGLVACMTCSNSRVVRLTHSLLARLMSTFPTEPTSANVASRFEELEDLYSKIGKIVLDGLTSYEKNASASPTSLFGTLMILKAACQNNTCYIDRLIMPFMKVLQRLAYNHHGHMATENCSVGSELLIVSLDLVKNRVGVMGVEMRKTFIGNILVGLIEKTPDVKVMKAITKMVEEWVKNKTPIAINQGPSLREKSILLVKLMQYVEKRFSDDMELMAQFLELVNHVYRDETLRNTELTAKLEPAFLAGLRCTQPHIRARFFQVFHESMRPRLHDRLLYIICSQNWDHMGPHYWIKQCIQLLLVTSQSGTPVQNSSQQVLLPGVTAVISWADAADRANFNVFASIKEEASDLDSAFESSVEKEDEIDIELSTVPADGSQSIDATVKIQANPKANLHQLLSRQAKFMEGVKEVCTSQFLSAVAELCHMDTSLAEWVWLQLFPRIWKVLSEKQQQGIASEVIPFLCSGSHVIQKDCHPSALHTFTEALAQCQPPVTIRPAIMKYLGKSHNLWHRMTLLLEQLALEQGAMTTPRSLKKDYHDSFDMEPVTSPQQEVLDSLSEMYSLLKEEDLWAGLWQTIAHYPDTRLAVTYEQHGFLEQAQATYELSMLKAKEDMAVVPAPGKLQSEMKLWEEHWIRCAKELNQWDLVQDYGSSEASGNPLLVLESAWRVPNWARMKEALAHVEQSYPKELAWKINLYRGYLAICHPEEEHLKLVEKLVEAATVYCIKEWKRLPHIVSHIHLPYLQAAQQVMELQEACQIHQGLVHGRTNSLHDMKAIVKTWRNRLPVIADDLSHWSDIFTWRQHHYQFIVDHYNDSAEHQSMLGVHASAQAIIHFGKIARKHNLSNVCLESLSRIHTIPSVPVVDCFQKIRQQVKCYHQMAMATGMGKNELQGGLEVIESTNLKFFNKDMTAEFYALKGMFLSQLNRSEEANKALSAAVQLHDTLVKAWALWGDYLEALFTRDPSHMEYGVYAITCYLHASRHQNESKSRKYLAKVLWLLSYDDEGGSLSEAVDRYCVGVPAIQWLPWIPQLLTCLVRPEGKVIINLLNQVGRMFPQAVYFPIRTLYLTLKIEQRGRIRSDPAAVASQRAQQQSQQQQQQSQPQAQQTPQAQQQSQIGGQQQGTETAGSIKATEPMWRCSRIMHMQKELHPTVLASLEGIVDQMVCFREYWDEVVLRQLRQALTKCYAVAFENSGAVSEANITPHTLSFVKKLVSTFGIGIENISSSVSGGGQYASAASESLARRAQATVQDPVFHKMKGQFTTDFDFIQLGAMKLHSLIHKLKKWIKILEARVKLLPKWFLIEEKCRYLSNFSLQTAEVELPGEFLLPKHSHYYIRIARFMPRVDIVQKHGTAARRLHIRGHNGRMYPYLVVNDYSLSDARREERVLQLLRMLNHFFAKQKETSRRLVNLSVSRVVAVSPQMRLVEDNVSSLSLLDIYKLRCAKRQLEPDTPVTRYYERLATVQARGSQASHQVLRDIVKEVQNAMVPRTMLRDWALTTYPNPTHYWTFRKILTVQLALIGLMEYLLHLTKLYPDMMYVHQDSGLINVAYFKFSIDDAKGELDGNRPVPFRLTPNLAELVTSIGVSGPFTASMVATARCLATPSFKVSALLRAIMRDEIITWHKFSSIFRQQQHEAGAVEGSQGSGAMEGETLITRVNKAVTAITTRIQSLASSDGADNKVTQLVRAVNCVDNLCRMDPAWHPWL</sequence>
<feature type="compositionally biased region" description="Low complexity" evidence="2">
    <location>
        <begin position="481"/>
        <end position="495"/>
    </location>
</feature>